<dbReference type="EMBL" id="CALNXI010000304">
    <property type="protein sequence ID" value="CAH3024440.1"/>
    <property type="molecule type" value="Genomic_DNA"/>
</dbReference>
<accession>A0ABN8MBP9</accession>
<feature type="domain" description="Small-subunit processome Utp12" evidence="5">
    <location>
        <begin position="115"/>
        <end position="219"/>
    </location>
</feature>
<comment type="similarity">
    <text evidence="3">Belongs to the UTP5 family.</text>
</comment>
<evidence type="ECO:0000256" key="1">
    <source>
        <dbReference type="ARBA" id="ARBA00004123"/>
    </source>
</evidence>
<organism evidence="6 7">
    <name type="scientific">Porites evermanni</name>
    <dbReference type="NCBI Taxonomy" id="104178"/>
    <lineage>
        <taxon>Eukaryota</taxon>
        <taxon>Metazoa</taxon>
        <taxon>Cnidaria</taxon>
        <taxon>Anthozoa</taxon>
        <taxon>Hexacorallia</taxon>
        <taxon>Scleractinia</taxon>
        <taxon>Fungiina</taxon>
        <taxon>Poritidae</taxon>
        <taxon>Porites</taxon>
    </lineage>
</organism>
<dbReference type="PANTHER" id="PTHR44267:SF1">
    <property type="entry name" value="WD REPEAT-CONTAINING PROTEIN 43"/>
    <property type="match status" value="1"/>
</dbReference>
<dbReference type="InterPro" id="IPR007148">
    <property type="entry name" value="SSU_processome_Utp12"/>
</dbReference>
<keyword evidence="7" id="KW-1185">Reference proteome</keyword>
<dbReference type="PANTHER" id="PTHR44267">
    <property type="entry name" value="WD REPEAT-CONTAINING PROTEIN 43"/>
    <property type="match status" value="1"/>
</dbReference>
<name>A0ABN8MBP9_9CNID</name>
<feature type="region of interest" description="Disordered" evidence="4">
    <location>
        <begin position="49"/>
        <end position="74"/>
    </location>
</feature>
<evidence type="ECO:0000313" key="7">
    <source>
        <dbReference type="Proteomes" id="UP001159427"/>
    </source>
</evidence>
<dbReference type="Pfam" id="PF04003">
    <property type="entry name" value="Utp12"/>
    <property type="match status" value="1"/>
</dbReference>
<dbReference type="Proteomes" id="UP001159427">
    <property type="component" value="Unassembled WGS sequence"/>
</dbReference>
<feature type="region of interest" description="Disordered" evidence="4">
    <location>
        <begin position="226"/>
        <end position="309"/>
    </location>
</feature>
<evidence type="ECO:0000256" key="3">
    <source>
        <dbReference type="ARBA" id="ARBA00038335"/>
    </source>
</evidence>
<reference evidence="6 7" key="1">
    <citation type="submission" date="2022-05" db="EMBL/GenBank/DDBJ databases">
        <authorList>
            <consortium name="Genoscope - CEA"/>
            <person name="William W."/>
        </authorList>
    </citation>
    <scope>NUCLEOTIDE SEQUENCE [LARGE SCALE GENOMIC DNA]</scope>
</reference>
<evidence type="ECO:0000259" key="5">
    <source>
        <dbReference type="Pfam" id="PF04003"/>
    </source>
</evidence>
<gene>
    <name evidence="6" type="ORF">PEVE_00022911</name>
</gene>
<sequence>MEEHTCLIRENSSNLLLNNGTQESLQVTKGQNSRQTMTTLGAGNMALATPSVAADEGQTKGTKGKGKKRSEERSIEERLKAINTASADTQRRKASGPPTADSLVQMLIQALHSQDNNLLEDVLWQGGKKETVMKNTIKGLPVTLTVPFLTELVHKIEAMPWRGAQLVLWIKQILSIHMAYLMTVPDLVKTLGGLYAMMESRVSTYGKLCKLQGRLDLMLSQVDSQSYNTADDTIPGPSVVYQEEDSDEEPLVPIEAEDSESDENWEEDLDEEEASESESKEESEEETEEGNDKDGDDYDEDDVESEEES</sequence>
<evidence type="ECO:0000313" key="6">
    <source>
        <dbReference type="EMBL" id="CAH3024440.1"/>
    </source>
</evidence>
<proteinExistence type="inferred from homology"/>
<evidence type="ECO:0000256" key="2">
    <source>
        <dbReference type="ARBA" id="ARBA00023242"/>
    </source>
</evidence>
<comment type="caution">
    <text evidence="6">The sequence shown here is derived from an EMBL/GenBank/DDBJ whole genome shotgun (WGS) entry which is preliminary data.</text>
</comment>
<feature type="compositionally biased region" description="Acidic residues" evidence="4">
    <location>
        <begin position="242"/>
        <end position="309"/>
    </location>
</feature>
<dbReference type="InterPro" id="IPR052414">
    <property type="entry name" value="U3_snoRNA-assoc_WDR"/>
</dbReference>
<comment type="subcellular location">
    <subcellularLocation>
        <location evidence="1">Nucleus</location>
    </subcellularLocation>
</comment>
<keyword evidence="2" id="KW-0539">Nucleus</keyword>
<evidence type="ECO:0000256" key="4">
    <source>
        <dbReference type="SAM" id="MobiDB-lite"/>
    </source>
</evidence>
<protein>
    <recommendedName>
        <fullName evidence="5">Small-subunit processome Utp12 domain-containing protein</fullName>
    </recommendedName>
</protein>